<dbReference type="AlphaFoldDB" id="A0A0A1SXB4"/>
<evidence type="ECO:0000259" key="2">
    <source>
        <dbReference type="Pfam" id="PF00561"/>
    </source>
</evidence>
<dbReference type="HOGENOM" id="CLU_051715_1_0_1"/>
<dbReference type="Gene3D" id="3.40.50.1820">
    <property type="entry name" value="alpha/beta hydrolase"/>
    <property type="match status" value="1"/>
</dbReference>
<proteinExistence type="inferred from homology"/>
<feature type="domain" description="AB hydrolase-1" evidence="2">
    <location>
        <begin position="53"/>
        <end position="305"/>
    </location>
</feature>
<dbReference type="Pfam" id="PF00561">
    <property type="entry name" value="Abhydrolase_1"/>
    <property type="match status" value="1"/>
</dbReference>
<dbReference type="GO" id="GO:0004623">
    <property type="term" value="F:phospholipase A2 activity"/>
    <property type="evidence" value="ECO:0007669"/>
    <property type="project" value="TreeGrafter"/>
</dbReference>
<evidence type="ECO:0000313" key="3">
    <source>
        <dbReference type="EMBL" id="CEJ89351.1"/>
    </source>
</evidence>
<keyword evidence="4" id="KW-1185">Reference proteome</keyword>
<dbReference type="OrthoDB" id="8119704at2759"/>
<dbReference type="PANTHER" id="PTHR42886:SF29">
    <property type="entry name" value="PUMMELIG, ISOFORM A"/>
    <property type="match status" value="1"/>
</dbReference>
<dbReference type="SUPFAM" id="SSF53474">
    <property type="entry name" value="alpha/beta-Hydrolases"/>
    <property type="match status" value="1"/>
</dbReference>
<dbReference type="GO" id="GO:0005743">
    <property type="term" value="C:mitochondrial inner membrane"/>
    <property type="evidence" value="ECO:0007669"/>
    <property type="project" value="TreeGrafter"/>
</dbReference>
<comment type="similarity">
    <text evidence="1">Belongs to the peptidase S33 family. ABHD4/ABHD5 subfamily.</text>
</comment>
<dbReference type="PANTHER" id="PTHR42886">
    <property type="entry name" value="RE40534P-RELATED"/>
    <property type="match status" value="1"/>
</dbReference>
<name>A0A0A1SXB4_9HYPO</name>
<accession>A0A0A1SXB4</accession>
<dbReference type="InterPro" id="IPR000073">
    <property type="entry name" value="AB_hydrolase_1"/>
</dbReference>
<dbReference type="InterPro" id="IPR029058">
    <property type="entry name" value="AB_hydrolase_fold"/>
</dbReference>
<sequence length="327" mass="36950">MFNFHLSYKWLYFSKPSGPPHPVPEGLQRAWIETSTGRLEVIYAEPERCASKPPVFFCHGGMGGAWVWTEYMQYLAARGVACYAISLRGHGDSWYPSYFRMVYLTTRRMLTNDLVAGIKWAEARAKSEVVLVGHSSGGGLSQDILSKQEVHVKGLALLGAVPSQGSLGVYINWAKLDPWFTVRMLFHGWHSNSPLSHPVLTQRAFFGSKFPLASVVPFQERISRYESFLWPISMMWPFATPSTVLQQIQDSKQGTARLLVMAGSEDKLMNTRETEDLTALYRSVETVNSSQVQMEFVEGAGHHLQNDIQWEDGAVKLFQFYQKLLTA</sequence>
<organism evidence="3 4">
    <name type="scientific">[Torrubiella] hemipterigena</name>
    <dbReference type="NCBI Taxonomy" id="1531966"/>
    <lineage>
        <taxon>Eukaryota</taxon>
        <taxon>Fungi</taxon>
        <taxon>Dikarya</taxon>
        <taxon>Ascomycota</taxon>
        <taxon>Pezizomycotina</taxon>
        <taxon>Sordariomycetes</taxon>
        <taxon>Hypocreomycetidae</taxon>
        <taxon>Hypocreales</taxon>
        <taxon>Clavicipitaceae</taxon>
        <taxon>Clavicipitaceae incertae sedis</taxon>
        <taxon>'Torrubiella' clade</taxon>
    </lineage>
</organism>
<protein>
    <recommendedName>
        <fullName evidence="2">AB hydrolase-1 domain-containing protein</fullName>
    </recommendedName>
</protein>
<evidence type="ECO:0000313" key="4">
    <source>
        <dbReference type="Proteomes" id="UP000039046"/>
    </source>
</evidence>
<dbReference type="GO" id="GO:0055088">
    <property type="term" value="P:lipid homeostasis"/>
    <property type="evidence" value="ECO:0007669"/>
    <property type="project" value="TreeGrafter"/>
</dbReference>
<dbReference type="GO" id="GO:0042171">
    <property type="term" value="F:lysophosphatidic acid acyltransferase activity"/>
    <property type="evidence" value="ECO:0007669"/>
    <property type="project" value="TreeGrafter"/>
</dbReference>
<reference evidence="3 4" key="1">
    <citation type="journal article" date="2015" name="Genome Announc.">
        <title>Draft Genome Sequence and Gene Annotation of the Entomopathogenic Fungus Verticillium hemipterigenum.</title>
        <authorList>
            <person name="Horn F."/>
            <person name="Habel A."/>
            <person name="Scharf D.H."/>
            <person name="Dworschak J."/>
            <person name="Brakhage A.A."/>
            <person name="Guthke R."/>
            <person name="Hertweck C."/>
            <person name="Linde J."/>
        </authorList>
    </citation>
    <scope>NUCLEOTIDE SEQUENCE [LARGE SCALE GENOMIC DNA]</scope>
</reference>
<dbReference type="Proteomes" id="UP000039046">
    <property type="component" value="Unassembled WGS sequence"/>
</dbReference>
<dbReference type="STRING" id="1531966.A0A0A1SXB4"/>
<gene>
    <name evidence="3" type="ORF">VHEMI05199</name>
</gene>
<dbReference type="GO" id="GO:0006654">
    <property type="term" value="P:phosphatidic acid biosynthetic process"/>
    <property type="evidence" value="ECO:0007669"/>
    <property type="project" value="TreeGrafter"/>
</dbReference>
<dbReference type="GO" id="GO:0035965">
    <property type="term" value="P:cardiolipin acyl-chain remodeling"/>
    <property type="evidence" value="ECO:0007669"/>
    <property type="project" value="TreeGrafter"/>
</dbReference>
<dbReference type="EMBL" id="CDHN01000002">
    <property type="protein sequence ID" value="CEJ89351.1"/>
    <property type="molecule type" value="Genomic_DNA"/>
</dbReference>
<evidence type="ECO:0000256" key="1">
    <source>
        <dbReference type="ARBA" id="ARBA00038097"/>
    </source>
</evidence>